<sequence>MSTNPGDSTAQVPASTFTDITESPVSTSPCDTETKPANTPYPDEITDSETESRLGRQSWSASTFTHSTESPIGTSPRNTICEPANTSSSPAENTISGAQNSPDITVTQLTNVPAVADDLESEVSSTPENTTVEPLGNTIAEVSESMIDTLPVDPALEDFDDPFDSESFSTSILTSSTVSVTESVRNYRELHGRSFTQKTDYWGPNDEQANDALDFNHHWVTAFLDAQLFLAPIEGGIQNILDIGTGTGIWAIDFADNFPSAEVIGIDISPIQPPWVPPNCRFQIADFEKEWTFTKSFDFIHARNLEGCISDLPKFLEECFKHTSQGGWLEILECDIEVHSQTLDLDENHIFKKWHQYMLSSSKIMGKPHGNASKLANGFVDSGYVDVVERIWTVPIGAWPAEIEKKSLGLCCLDYLDQSLEGFALLLLREVLGFTYDEVQTTVATMRSALRNPKNTPFYHM</sequence>
<feature type="region of interest" description="Disordered" evidence="2">
    <location>
        <begin position="1"/>
        <end position="79"/>
    </location>
</feature>
<evidence type="ECO:0000256" key="2">
    <source>
        <dbReference type="SAM" id="MobiDB-lite"/>
    </source>
</evidence>
<dbReference type="Gene3D" id="3.40.50.150">
    <property type="entry name" value="Vaccinia Virus protein VP39"/>
    <property type="match status" value="1"/>
</dbReference>
<keyword evidence="3" id="KW-0808">Transferase</keyword>
<organism evidence="3 4">
    <name type="scientific">Colletotrichum sublineola</name>
    <name type="common">Sorghum anthracnose fungus</name>
    <dbReference type="NCBI Taxonomy" id="1173701"/>
    <lineage>
        <taxon>Eukaryota</taxon>
        <taxon>Fungi</taxon>
        <taxon>Dikarya</taxon>
        <taxon>Ascomycota</taxon>
        <taxon>Pezizomycotina</taxon>
        <taxon>Sordariomycetes</taxon>
        <taxon>Hypocreomycetidae</taxon>
        <taxon>Glomerellales</taxon>
        <taxon>Glomerellaceae</taxon>
        <taxon>Colletotrichum</taxon>
        <taxon>Colletotrichum graminicola species complex</taxon>
    </lineage>
</organism>
<dbReference type="eggNOG" id="ENOG502QSKG">
    <property type="taxonomic scope" value="Eukaryota"/>
</dbReference>
<comment type="caution">
    <text evidence="3">The sequence shown here is derived from an EMBL/GenBank/DDBJ whole genome shotgun (WGS) entry which is preliminary data.</text>
</comment>
<feature type="compositionally biased region" description="Polar residues" evidence="2">
    <location>
        <begin position="1"/>
        <end position="37"/>
    </location>
</feature>
<dbReference type="SUPFAM" id="SSF53335">
    <property type="entry name" value="S-adenosyl-L-methionine-dependent methyltransferases"/>
    <property type="match status" value="1"/>
</dbReference>
<feature type="compositionally biased region" description="Polar residues" evidence="2">
    <location>
        <begin position="55"/>
        <end position="79"/>
    </location>
</feature>
<dbReference type="Pfam" id="PF13489">
    <property type="entry name" value="Methyltransf_23"/>
    <property type="match status" value="1"/>
</dbReference>
<reference evidence="4" key="1">
    <citation type="journal article" date="2014" name="Genome Announc.">
        <title>Draft genome sequence of Colletotrichum sublineola, a destructive pathogen of cultivated sorghum.</title>
        <authorList>
            <person name="Baroncelli R."/>
            <person name="Sanz-Martin J.M."/>
            <person name="Rech G.E."/>
            <person name="Sukno S.A."/>
            <person name="Thon M.R."/>
        </authorList>
    </citation>
    <scope>NUCLEOTIDE SEQUENCE [LARGE SCALE GENOMIC DNA]</scope>
    <source>
        <strain evidence="4">TX430BB</strain>
    </source>
</reference>
<evidence type="ECO:0000313" key="3">
    <source>
        <dbReference type="EMBL" id="KDN66158.1"/>
    </source>
</evidence>
<keyword evidence="3" id="KW-0489">Methyltransferase</keyword>
<protein>
    <submittedName>
        <fullName evidence="3">Putative methyltransferase</fullName>
    </submittedName>
</protein>
<dbReference type="AlphaFoldDB" id="A0A066XAH7"/>
<evidence type="ECO:0000313" key="4">
    <source>
        <dbReference type="Proteomes" id="UP000027238"/>
    </source>
</evidence>
<evidence type="ECO:0000256" key="1">
    <source>
        <dbReference type="ARBA" id="ARBA00038158"/>
    </source>
</evidence>
<dbReference type="GO" id="GO:0032259">
    <property type="term" value="P:methylation"/>
    <property type="evidence" value="ECO:0007669"/>
    <property type="project" value="UniProtKB-KW"/>
</dbReference>
<proteinExistence type="inferred from homology"/>
<gene>
    <name evidence="3" type="ORF">CSUB01_04699</name>
</gene>
<dbReference type="PANTHER" id="PTHR43591:SF31">
    <property type="entry name" value="LAEA-LIKE, PUTATIVE (AFU_ORTHOLOGUE AFUA_8G01930)-RELATED"/>
    <property type="match status" value="1"/>
</dbReference>
<dbReference type="InterPro" id="IPR029063">
    <property type="entry name" value="SAM-dependent_MTases_sf"/>
</dbReference>
<dbReference type="GO" id="GO:0008168">
    <property type="term" value="F:methyltransferase activity"/>
    <property type="evidence" value="ECO:0007669"/>
    <property type="project" value="UniProtKB-KW"/>
</dbReference>
<comment type="similarity">
    <text evidence="1">Belongs to the methyltransferase superfamily. LaeA methyltransferase family.</text>
</comment>
<dbReference type="EMBL" id="JMSE01000964">
    <property type="protein sequence ID" value="KDN66158.1"/>
    <property type="molecule type" value="Genomic_DNA"/>
</dbReference>
<dbReference type="OMA" id="ICEPANT"/>
<dbReference type="CDD" id="cd02440">
    <property type="entry name" value="AdoMet_MTases"/>
    <property type="match status" value="1"/>
</dbReference>
<dbReference type="OrthoDB" id="2013972at2759"/>
<accession>A0A066XAH7</accession>
<dbReference type="HOGENOM" id="CLU_010595_0_0_1"/>
<dbReference type="PANTHER" id="PTHR43591">
    <property type="entry name" value="METHYLTRANSFERASE"/>
    <property type="match status" value="1"/>
</dbReference>
<dbReference type="Proteomes" id="UP000027238">
    <property type="component" value="Unassembled WGS sequence"/>
</dbReference>
<keyword evidence="4" id="KW-1185">Reference proteome</keyword>
<dbReference type="STRING" id="1173701.A0A066XAH7"/>
<name>A0A066XAH7_COLSU</name>